<proteinExistence type="predicted"/>
<protein>
    <recommendedName>
        <fullName evidence="1">VOC domain-containing protein</fullName>
    </recommendedName>
</protein>
<organism evidence="2">
    <name type="scientific">marine metagenome</name>
    <dbReference type="NCBI Taxonomy" id="408172"/>
    <lineage>
        <taxon>unclassified sequences</taxon>
        <taxon>metagenomes</taxon>
        <taxon>ecological metagenomes</taxon>
    </lineage>
</organism>
<evidence type="ECO:0000313" key="2">
    <source>
        <dbReference type="EMBL" id="SUZ75952.1"/>
    </source>
</evidence>
<gene>
    <name evidence="2" type="ORF">METZ01_LOCUS28806</name>
</gene>
<dbReference type="AlphaFoldDB" id="A0A381Q9E2"/>
<dbReference type="EMBL" id="UINC01001261">
    <property type="protein sequence ID" value="SUZ75952.1"/>
    <property type="molecule type" value="Genomic_DNA"/>
</dbReference>
<name>A0A381Q9E2_9ZZZZ</name>
<accession>A0A381Q9E2</accession>
<sequence length="259" mass="28542">MWIRLRQIAVVTSDLLKTALDVQTVLGVEACHTDPGVGIFGLKNTLWPIGNQFLECVTPVTEDTAGGRYINRRGGDTGYMVINQVDDVASRLAHVNELGVRVANHMQYDKGGFEGLQLHPADTGGSFFEMDQMKVEDNETSDDPWWPAGSHWSDFSRTERVRGISAAELQTPDPDRLATRWAQIAQLDVIQDENGIPKIEFDNASIRFVEATDGRGEGLGGIDISCVDRDAVLDGARQRNCGVNDELVLLGGLRVYLRD</sequence>
<dbReference type="InterPro" id="IPR037523">
    <property type="entry name" value="VOC_core"/>
</dbReference>
<evidence type="ECO:0000259" key="1">
    <source>
        <dbReference type="PROSITE" id="PS51819"/>
    </source>
</evidence>
<feature type="domain" description="VOC" evidence="1">
    <location>
        <begin position="4"/>
        <end position="133"/>
    </location>
</feature>
<dbReference type="InterPro" id="IPR029068">
    <property type="entry name" value="Glyas_Bleomycin-R_OHBP_Dase"/>
</dbReference>
<dbReference type="Gene3D" id="3.10.180.10">
    <property type="entry name" value="2,3-Dihydroxybiphenyl 1,2-Dioxygenase, domain 1"/>
    <property type="match status" value="1"/>
</dbReference>
<reference evidence="2" key="1">
    <citation type="submission" date="2018-05" db="EMBL/GenBank/DDBJ databases">
        <authorList>
            <person name="Lanie J.A."/>
            <person name="Ng W.-L."/>
            <person name="Kazmierczak K.M."/>
            <person name="Andrzejewski T.M."/>
            <person name="Davidsen T.M."/>
            <person name="Wayne K.J."/>
            <person name="Tettelin H."/>
            <person name="Glass J.I."/>
            <person name="Rusch D."/>
            <person name="Podicherti R."/>
            <person name="Tsui H.-C.T."/>
            <person name="Winkler M.E."/>
        </authorList>
    </citation>
    <scope>NUCLEOTIDE SEQUENCE</scope>
</reference>
<dbReference type="SUPFAM" id="SSF54593">
    <property type="entry name" value="Glyoxalase/Bleomycin resistance protein/Dihydroxybiphenyl dioxygenase"/>
    <property type="match status" value="1"/>
</dbReference>
<dbReference type="PROSITE" id="PS51819">
    <property type="entry name" value="VOC"/>
    <property type="match status" value="1"/>
</dbReference>